<sequence>MTPSVTPPVTTRTGRVDFGRPTLRWRNLRIDVISVVTTAVLVLAAIMVSIFSLGAGDYDIAPWDVLRAVFGSGAPFDIVVVREWRAPRVLMALILGALLGISGAIFQSLTKNALGSPDVIGFNSGCYFGALVVILFVGAHSSALLAVGAVAGGFATAAIVYLLAFKRGIAGFRLIIVGVAVAIMIEAVNTWMILKANLQVAISAAAWGAGTLANVTNNQVLVVLAGTAVLVVPLAVIARRMPVAQLGDDVAAALGLRTEATRVLMLAVGVGCVAMATAFTGPISFVALAAPQLAAQVTRGGGLRLAPSAAMGAAILAASDAAAQHLLPGQLPVGVITWGIGGAYLVWLLIRQSG</sequence>
<evidence type="ECO:0000256" key="5">
    <source>
        <dbReference type="ARBA" id="ARBA00022692"/>
    </source>
</evidence>
<comment type="subcellular location">
    <subcellularLocation>
        <location evidence="1">Cell membrane</location>
        <topology evidence="1">Multi-pass membrane protein</topology>
    </subcellularLocation>
</comment>
<reference evidence="9" key="1">
    <citation type="submission" date="2014-05" db="EMBL/GenBank/DDBJ databases">
        <authorList>
            <person name="Urmite Genomes"/>
        </authorList>
    </citation>
    <scope>NUCLEOTIDE SEQUENCE</scope>
    <source>
        <strain evidence="9">DSM 44074</strain>
    </source>
</reference>
<feature type="transmembrane region" description="Helical" evidence="8">
    <location>
        <begin position="220"/>
        <end position="238"/>
    </location>
</feature>
<feature type="transmembrane region" description="Helical" evidence="8">
    <location>
        <begin position="302"/>
        <end position="319"/>
    </location>
</feature>
<feature type="transmembrane region" description="Helical" evidence="8">
    <location>
        <begin position="331"/>
        <end position="350"/>
    </location>
</feature>
<feature type="transmembrane region" description="Helical" evidence="8">
    <location>
        <begin position="89"/>
        <end position="107"/>
    </location>
</feature>
<dbReference type="EMBL" id="LK021339">
    <property type="protein sequence ID" value="CDQ45402.1"/>
    <property type="molecule type" value="Genomic_DNA"/>
</dbReference>
<dbReference type="GO" id="GO:0033214">
    <property type="term" value="P:siderophore-iron import into cell"/>
    <property type="evidence" value="ECO:0007669"/>
    <property type="project" value="TreeGrafter"/>
</dbReference>
<gene>
    <name evidence="9" type="ORF">BN1047_03297</name>
</gene>
<protein>
    <submittedName>
        <fullName evidence="9">Heme/hemin ABC transporter permease</fullName>
    </submittedName>
</protein>
<dbReference type="Gene3D" id="1.10.3470.10">
    <property type="entry name" value="ABC transporter involved in vitamin B12 uptake, BtuC"/>
    <property type="match status" value="1"/>
</dbReference>
<reference evidence="9" key="2">
    <citation type="submission" date="2015-09" db="EMBL/GenBank/DDBJ databases">
        <title>Draft genome sequence of Mycobacterium neoaurum DSM 44074.</title>
        <authorList>
            <person name="Croce O."/>
            <person name="Robert C."/>
            <person name="Raoult D."/>
            <person name="Drancourt M."/>
        </authorList>
    </citation>
    <scope>NUCLEOTIDE SEQUENCE</scope>
    <source>
        <strain evidence="9">DSM 44074</strain>
    </source>
</reference>
<organism evidence="9 10">
    <name type="scientific">Mycolicibacterium neoaurum</name>
    <name type="common">Mycobacterium neoaurum</name>
    <dbReference type="NCBI Taxonomy" id="1795"/>
    <lineage>
        <taxon>Bacteria</taxon>
        <taxon>Bacillati</taxon>
        <taxon>Actinomycetota</taxon>
        <taxon>Actinomycetes</taxon>
        <taxon>Mycobacteriales</taxon>
        <taxon>Mycobacteriaceae</taxon>
        <taxon>Mycolicibacterium</taxon>
    </lineage>
</organism>
<evidence type="ECO:0000256" key="6">
    <source>
        <dbReference type="ARBA" id="ARBA00022989"/>
    </source>
</evidence>
<keyword evidence="4" id="KW-1003">Cell membrane</keyword>
<evidence type="ECO:0000256" key="7">
    <source>
        <dbReference type="ARBA" id="ARBA00023136"/>
    </source>
</evidence>
<dbReference type="InterPro" id="IPR000522">
    <property type="entry name" value="ABC_transptr_permease_BtuC"/>
</dbReference>
<dbReference type="PANTHER" id="PTHR30472:SF24">
    <property type="entry name" value="FERRIC ENTEROBACTIN TRANSPORT SYSTEM PERMEASE PROTEIN FEPG"/>
    <property type="match status" value="1"/>
</dbReference>
<feature type="transmembrane region" description="Helical" evidence="8">
    <location>
        <begin position="119"/>
        <end position="137"/>
    </location>
</feature>
<feature type="transmembrane region" description="Helical" evidence="8">
    <location>
        <begin position="198"/>
        <end position="215"/>
    </location>
</feature>
<dbReference type="CDD" id="cd06550">
    <property type="entry name" value="TM_ABC_iron-siderophores_like"/>
    <property type="match status" value="1"/>
</dbReference>
<dbReference type="SUPFAM" id="SSF81345">
    <property type="entry name" value="ABC transporter involved in vitamin B12 uptake, BtuC"/>
    <property type="match status" value="1"/>
</dbReference>
<evidence type="ECO:0000256" key="2">
    <source>
        <dbReference type="ARBA" id="ARBA00007935"/>
    </source>
</evidence>
<dbReference type="GO" id="GO:0005886">
    <property type="term" value="C:plasma membrane"/>
    <property type="evidence" value="ECO:0007669"/>
    <property type="project" value="UniProtKB-SubCell"/>
</dbReference>
<accession>A0AAV2WMP1</accession>
<evidence type="ECO:0000256" key="4">
    <source>
        <dbReference type="ARBA" id="ARBA00022475"/>
    </source>
</evidence>
<comment type="similarity">
    <text evidence="2">Belongs to the binding-protein-dependent transport system permease family. FecCD subfamily.</text>
</comment>
<dbReference type="Proteomes" id="UP000028864">
    <property type="component" value="Unassembled WGS sequence"/>
</dbReference>
<dbReference type="InterPro" id="IPR037294">
    <property type="entry name" value="ABC_BtuC-like"/>
</dbReference>
<dbReference type="Pfam" id="PF01032">
    <property type="entry name" value="FecCD"/>
    <property type="match status" value="1"/>
</dbReference>
<feature type="transmembrane region" description="Helical" evidence="8">
    <location>
        <begin position="143"/>
        <end position="164"/>
    </location>
</feature>
<name>A0AAV2WMP1_MYCNE</name>
<keyword evidence="6 8" id="KW-1133">Transmembrane helix</keyword>
<keyword evidence="7 8" id="KW-0472">Membrane</keyword>
<feature type="transmembrane region" description="Helical" evidence="8">
    <location>
        <begin position="30"/>
        <end position="53"/>
    </location>
</feature>
<keyword evidence="3" id="KW-0813">Transport</keyword>
<feature type="transmembrane region" description="Helical" evidence="8">
    <location>
        <begin position="171"/>
        <end position="192"/>
    </location>
</feature>
<evidence type="ECO:0000256" key="3">
    <source>
        <dbReference type="ARBA" id="ARBA00022448"/>
    </source>
</evidence>
<keyword evidence="5 8" id="KW-0812">Transmembrane</keyword>
<evidence type="ECO:0000313" key="10">
    <source>
        <dbReference type="Proteomes" id="UP000028864"/>
    </source>
</evidence>
<dbReference type="AlphaFoldDB" id="A0AAV2WMP1"/>
<evidence type="ECO:0000256" key="1">
    <source>
        <dbReference type="ARBA" id="ARBA00004651"/>
    </source>
</evidence>
<evidence type="ECO:0000313" key="9">
    <source>
        <dbReference type="EMBL" id="CDQ45402.1"/>
    </source>
</evidence>
<dbReference type="PANTHER" id="PTHR30472">
    <property type="entry name" value="FERRIC ENTEROBACTIN TRANSPORT SYSTEM PERMEASE PROTEIN"/>
    <property type="match status" value="1"/>
</dbReference>
<evidence type="ECO:0000256" key="8">
    <source>
        <dbReference type="SAM" id="Phobius"/>
    </source>
</evidence>
<feature type="transmembrane region" description="Helical" evidence="8">
    <location>
        <begin position="263"/>
        <end position="290"/>
    </location>
</feature>
<proteinExistence type="inferred from homology"/>
<dbReference type="GO" id="GO:0022857">
    <property type="term" value="F:transmembrane transporter activity"/>
    <property type="evidence" value="ECO:0007669"/>
    <property type="project" value="InterPro"/>
</dbReference>